<dbReference type="PANTHER" id="PTHR11361">
    <property type="entry name" value="DNA MISMATCH REPAIR PROTEIN MUTS FAMILY MEMBER"/>
    <property type="match status" value="1"/>
</dbReference>
<dbReference type="EMBL" id="FOIF01000013">
    <property type="protein sequence ID" value="SES85269.1"/>
    <property type="molecule type" value="Genomic_DNA"/>
</dbReference>
<keyword evidence="4" id="KW-0175">Coiled coil</keyword>
<keyword evidence="8" id="KW-1185">Reference proteome</keyword>
<dbReference type="GO" id="GO:0005524">
    <property type="term" value="F:ATP binding"/>
    <property type="evidence" value="ECO:0007669"/>
    <property type="project" value="UniProtKB-KW"/>
</dbReference>
<proteinExistence type="predicted"/>
<dbReference type="Proteomes" id="UP000243819">
    <property type="component" value="Unassembled WGS sequence"/>
</dbReference>
<evidence type="ECO:0000259" key="6">
    <source>
        <dbReference type="SMART" id="SM00534"/>
    </source>
</evidence>
<organism evidence="7 8">
    <name type="scientific">Anaerobranca gottschalkii DSM 13577</name>
    <dbReference type="NCBI Taxonomy" id="1120990"/>
    <lineage>
        <taxon>Bacteria</taxon>
        <taxon>Bacillati</taxon>
        <taxon>Bacillota</taxon>
        <taxon>Clostridia</taxon>
        <taxon>Eubacteriales</taxon>
        <taxon>Proteinivoracaceae</taxon>
        <taxon>Anaerobranca</taxon>
    </lineage>
</organism>
<sequence>MEFFIGNTSNAIDLEEVLDSVTPYSPYGQREKEKLTPTQSKGKLEKEYNLTYLMLEIIKESNEVNEIIELLRNLKDITPIIQKASAELVLEELDFFYIKQWLVGVRRLADLIINTGIKGKIGIKLDKIEDFFTIISLDNEGPGFYLSGKHNSELEKVRISYRRLKQELDDLLEKRKKGIEREFNVLFNIENTLNISKFDKDKVEKLSRCPQLFYHGENYTHVQFKIKEWEESLKLKGELEELKKKIEDEEEKVRKYLTKEFLKSSSKFQGNCKSLGKLDWLLTKANYSREINGVKPIITDDNIIKLKGVRNPVLERVLVNRGKKVTPISLELTGGVTVITGSNMGGKSLTLKTLGLTVALAQLGFLVPCEEMVFNPRKFIYCSLYHEQSIYDGLSTFGVEIKGLKKVLGYRDKKGLYLIDELGRGTNPIEGGALAYAVARYLNKGNSISVMVTHFEQMLSDEFGQLRIVGLDNVTENKLKKVLNGKKGVEAVEELMDYRVEKAIELGVPREGLKIAALLGLPKEIIENAKNKLEKDVRKRSEFNGG</sequence>
<dbReference type="InterPro" id="IPR027417">
    <property type="entry name" value="P-loop_NTPase"/>
</dbReference>
<dbReference type="InterPro" id="IPR000432">
    <property type="entry name" value="DNA_mismatch_repair_MutS_C"/>
</dbReference>
<dbReference type="SMART" id="SM00534">
    <property type="entry name" value="MUTSac"/>
    <property type="match status" value="1"/>
</dbReference>
<feature type="coiled-coil region" evidence="4">
    <location>
        <begin position="232"/>
        <end position="259"/>
    </location>
</feature>
<dbReference type="GO" id="GO:0006298">
    <property type="term" value="P:mismatch repair"/>
    <property type="evidence" value="ECO:0007669"/>
    <property type="project" value="InterPro"/>
</dbReference>
<dbReference type="AlphaFoldDB" id="A0A1H9ZU85"/>
<dbReference type="SMART" id="SM00533">
    <property type="entry name" value="MUTSd"/>
    <property type="match status" value="1"/>
</dbReference>
<dbReference type="GO" id="GO:0030983">
    <property type="term" value="F:mismatched DNA binding"/>
    <property type="evidence" value="ECO:0007669"/>
    <property type="project" value="InterPro"/>
</dbReference>
<evidence type="ECO:0000256" key="4">
    <source>
        <dbReference type="SAM" id="Coils"/>
    </source>
</evidence>
<gene>
    <name evidence="7" type="ORF">SAMN03080614_101324</name>
</gene>
<feature type="domain" description="DNA mismatch repair protein MutS core" evidence="5">
    <location>
        <begin position="9"/>
        <end position="317"/>
    </location>
</feature>
<accession>A0A1H9ZU85</accession>
<dbReference type="InterPro" id="IPR007696">
    <property type="entry name" value="DNA_mismatch_repair_MutS_core"/>
</dbReference>
<feature type="domain" description="DNA mismatch repair proteins mutS family" evidence="6">
    <location>
        <begin position="334"/>
        <end position="534"/>
    </location>
</feature>
<keyword evidence="2" id="KW-0067">ATP-binding</keyword>
<dbReference type="SUPFAM" id="SSF52540">
    <property type="entry name" value="P-loop containing nucleoside triphosphate hydrolases"/>
    <property type="match status" value="1"/>
</dbReference>
<dbReference type="Gene3D" id="3.40.50.300">
    <property type="entry name" value="P-loop containing nucleotide triphosphate hydrolases"/>
    <property type="match status" value="1"/>
</dbReference>
<evidence type="ECO:0000256" key="1">
    <source>
        <dbReference type="ARBA" id="ARBA00022741"/>
    </source>
</evidence>
<dbReference type="GO" id="GO:0140664">
    <property type="term" value="F:ATP-dependent DNA damage sensor activity"/>
    <property type="evidence" value="ECO:0007669"/>
    <property type="project" value="InterPro"/>
</dbReference>
<evidence type="ECO:0000256" key="3">
    <source>
        <dbReference type="ARBA" id="ARBA00023125"/>
    </source>
</evidence>
<dbReference type="OrthoDB" id="9777812at2"/>
<dbReference type="InterPro" id="IPR036187">
    <property type="entry name" value="DNA_mismatch_repair_MutS_sf"/>
</dbReference>
<keyword evidence="1" id="KW-0547">Nucleotide-binding</keyword>
<dbReference type="RefSeq" id="WP_091349886.1">
    <property type="nucleotide sequence ID" value="NZ_FOIF01000013.1"/>
</dbReference>
<name>A0A1H9ZU85_9FIRM</name>
<dbReference type="PANTHER" id="PTHR11361:SF14">
    <property type="entry name" value="DNA MISMATCH REPAIR PROTEIN MUTS, TYPE 2"/>
    <property type="match status" value="1"/>
</dbReference>
<feature type="coiled-coil region" evidence="4">
    <location>
        <begin position="154"/>
        <end position="181"/>
    </location>
</feature>
<evidence type="ECO:0000256" key="2">
    <source>
        <dbReference type="ARBA" id="ARBA00022840"/>
    </source>
</evidence>
<protein>
    <submittedName>
        <fullName evidence="7">MutS domain V</fullName>
    </submittedName>
</protein>
<dbReference type="Pfam" id="PF00488">
    <property type="entry name" value="MutS_V"/>
    <property type="match status" value="1"/>
</dbReference>
<evidence type="ECO:0000313" key="7">
    <source>
        <dbReference type="EMBL" id="SES85269.1"/>
    </source>
</evidence>
<evidence type="ECO:0000313" key="8">
    <source>
        <dbReference type="Proteomes" id="UP000243819"/>
    </source>
</evidence>
<dbReference type="InterPro" id="IPR045076">
    <property type="entry name" value="MutS"/>
</dbReference>
<keyword evidence="3" id="KW-0238">DNA-binding</keyword>
<dbReference type="STRING" id="1120990.SAMN03080614_101324"/>
<evidence type="ECO:0000259" key="5">
    <source>
        <dbReference type="SMART" id="SM00533"/>
    </source>
</evidence>
<dbReference type="SUPFAM" id="SSF48334">
    <property type="entry name" value="DNA repair protein MutS, domain III"/>
    <property type="match status" value="1"/>
</dbReference>
<reference evidence="8" key="1">
    <citation type="submission" date="2016-10" db="EMBL/GenBank/DDBJ databases">
        <authorList>
            <person name="Varghese N."/>
            <person name="Submissions S."/>
        </authorList>
    </citation>
    <scope>NUCLEOTIDE SEQUENCE [LARGE SCALE GENOMIC DNA]</scope>
    <source>
        <strain evidence="8">DSM 13577</strain>
    </source>
</reference>